<comment type="caution">
    <text evidence="1">The sequence shown here is derived from an EMBL/GenBank/DDBJ whole genome shotgun (WGS) entry which is preliminary data.</text>
</comment>
<reference evidence="1" key="2">
    <citation type="journal article" date="2022" name="New Phytol.">
        <title>Evolutionary transition to the ectomycorrhizal habit in the genomes of a hyperdiverse lineage of mushroom-forming fungi.</title>
        <authorList>
            <person name="Looney B."/>
            <person name="Miyauchi S."/>
            <person name="Morin E."/>
            <person name="Drula E."/>
            <person name="Courty P.E."/>
            <person name="Kohler A."/>
            <person name="Kuo A."/>
            <person name="LaButti K."/>
            <person name="Pangilinan J."/>
            <person name="Lipzen A."/>
            <person name="Riley R."/>
            <person name="Andreopoulos W."/>
            <person name="He G."/>
            <person name="Johnson J."/>
            <person name="Nolan M."/>
            <person name="Tritt A."/>
            <person name="Barry K.W."/>
            <person name="Grigoriev I.V."/>
            <person name="Nagy L.G."/>
            <person name="Hibbett D."/>
            <person name="Henrissat B."/>
            <person name="Matheny P.B."/>
            <person name="Labbe J."/>
            <person name="Martin F.M."/>
        </authorList>
    </citation>
    <scope>NUCLEOTIDE SEQUENCE</scope>
    <source>
        <strain evidence="1">FP105234-sp</strain>
    </source>
</reference>
<protein>
    <submittedName>
        <fullName evidence="1">Uncharacterized protein</fullName>
    </submittedName>
</protein>
<proteinExistence type="predicted"/>
<sequence>MHIRHHAQRQHIIDSLETLLYQLHVVSYFMAPSVLSLLTRCAAQFQLSKPRDFDAKRSLRFWFLLILIFNFGSLWNHAVQGAPEGRSIVLDFVGMAFTPSRLQLLLLDFTIVFLSIVIATIAYETSYTLAAAGNSIHDPLLTTPFPNTSDMPSTSLPLVAKAPVMSPDTIIIDLRWSLLLRHIRSPPPPPPEVDAALLPMPNTTSATARLSEGMRILMQARAGLRARMPVQAPPPPTGDGGDTARNQRRVPGGMEDSDVGA</sequence>
<dbReference type="Proteomes" id="UP000814033">
    <property type="component" value="Unassembled WGS sequence"/>
</dbReference>
<reference evidence="1" key="1">
    <citation type="submission" date="2021-02" db="EMBL/GenBank/DDBJ databases">
        <authorList>
            <consortium name="DOE Joint Genome Institute"/>
            <person name="Ahrendt S."/>
            <person name="Looney B.P."/>
            <person name="Miyauchi S."/>
            <person name="Morin E."/>
            <person name="Drula E."/>
            <person name="Courty P.E."/>
            <person name="Chicoki N."/>
            <person name="Fauchery L."/>
            <person name="Kohler A."/>
            <person name="Kuo A."/>
            <person name="Labutti K."/>
            <person name="Pangilinan J."/>
            <person name="Lipzen A."/>
            <person name="Riley R."/>
            <person name="Andreopoulos W."/>
            <person name="He G."/>
            <person name="Johnson J."/>
            <person name="Barry K.W."/>
            <person name="Grigoriev I.V."/>
            <person name="Nagy L."/>
            <person name="Hibbett D."/>
            <person name="Henrissat B."/>
            <person name="Matheny P.B."/>
            <person name="Labbe J."/>
            <person name="Martin F."/>
        </authorList>
    </citation>
    <scope>NUCLEOTIDE SEQUENCE</scope>
    <source>
        <strain evidence="1">FP105234-sp</strain>
    </source>
</reference>
<keyword evidence="2" id="KW-1185">Reference proteome</keyword>
<name>A0ACB8S6B1_9AGAM</name>
<gene>
    <name evidence="1" type="ORF">FA95DRAFT_1554048</name>
</gene>
<accession>A0ACB8S6B1</accession>
<organism evidence="1 2">
    <name type="scientific">Auriscalpium vulgare</name>
    <dbReference type="NCBI Taxonomy" id="40419"/>
    <lineage>
        <taxon>Eukaryota</taxon>
        <taxon>Fungi</taxon>
        <taxon>Dikarya</taxon>
        <taxon>Basidiomycota</taxon>
        <taxon>Agaricomycotina</taxon>
        <taxon>Agaricomycetes</taxon>
        <taxon>Russulales</taxon>
        <taxon>Auriscalpiaceae</taxon>
        <taxon>Auriscalpium</taxon>
    </lineage>
</organism>
<dbReference type="EMBL" id="MU275849">
    <property type="protein sequence ID" value="KAI0051794.1"/>
    <property type="molecule type" value="Genomic_DNA"/>
</dbReference>
<evidence type="ECO:0000313" key="1">
    <source>
        <dbReference type="EMBL" id="KAI0051794.1"/>
    </source>
</evidence>
<evidence type="ECO:0000313" key="2">
    <source>
        <dbReference type="Proteomes" id="UP000814033"/>
    </source>
</evidence>